<protein>
    <recommendedName>
        <fullName evidence="3">CBM6 domain-containing protein</fullName>
    </recommendedName>
</protein>
<evidence type="ECO:0000313" key="1">
    <source>
        <dbReference type="EMBL" id="MFC7097814.1"/>
    </source>
</evidence>
<dbReference type="AlphaFoldDB" id="A0ABD5WW47"/>
<keyword evidence="2" id="KW-1185">Reference proteome</keyword>
<sequence>MTERATYATVYVGAQLSPDGAQLDLDWADDAGDRTADHEFEVSTDDPREAYLEIQAFDVAEYGHEVLVNDEPLTGFDIPPNDGWQLWTDTVSGTDLRAGTNTLAFARDADTDDAFAVGTVRVHWKEPAGGFQPKDPVEK</sequence>
<evidence type="ECO:0000313" key="2">
    <source>
        <dbReference type="Proteomes" id="UP001596388"/>
    </source>
</evidence>
<organism evidence="1 2">
    <name type="scientific">Halobaculum marinum</name>
    <dbReference type="NCBI Taxonomy" id="3031996"/>
    <lineage>
        <taxon>Archaea</taxon>
        <taxon>Methanobacteriati</taxon>
        <taxon>Methanobacteriota</taxon>
        <taxon>Stenosarchaea group</taxon>
        <taxon>Halobacteria</taxon>
        <taxon>Halobacteriales</taxon>
        <taxon>Haloferacaceae</taxon>
        <taxon>Halobaculum</taxon>
    </lineage>
</organism>
<dbReference type="Gene3D" id="2.60.120.260">
    <property type="entry name" value="Galactose-binding domain-like"/>
    <property type="match status" value="1"/>
</dbReference>
<evidence type="ECO:0008006" key="3">
    <source>
        <dbReference type="Google" id="ProtNLM"/>
    </source>
</evidence>
<dbReference type="EMBL" id="JBHTAG010000003">
    <property type="protein sequence ID" value="MFC7097814.1"/>
    <property type="molecule type" value="Genomic_DNA"/>
</dbReference>
<gene>
    <name evidence="1" type="ORF">ACFQKD_10910</name>
</gene>
<dbReference type="Pfam" id="PF24108">
    <property type="entry name" value="DUF7383"/>
    <property type="match status" value="1"/>
</dbReference>
<dbReference type="InterPro" id="IPR008979">
    <property type="entry name" value="Galactose-bd-like_sf"/>
</dbReference>
<dbReference type="RefSeq" id="WP_276237691.1">
    <property type="nucleotide sequence ID" value="NZ_CP119989.1"/>
</dbReference>
<dbReference type="GeneID" id="79271272"/>
<dbReference type="Proteomes" id="UP001596388">
    <property type="component" value="Unassembled WGS sequence"/>
</dbReference>
<name>A0ABD5WW47_9EURY</name>
<accession>A0ABD5WW47</accession>
<proteinExistence type="predicted"/>
<reference evidence="1 2" key="1">
    <citation type="journal article" date="2019" name="Int. J. Syst. Evol. Microbiol.">
        <title>The Global Catalogue of Microorganisms (GCM) 10K type strain sequencing project: providing services to taxonomists for standard genome sequencing and annotation.</title>
        <authorList>
            <consortium name="The Broad Institute Genomics Platform"/>
            <consortium name="The Broad Institute Genome Sequencing Center for Infectious Disease"/>
            <person name="Wu L."/>
            <person name="Ma J."/>
        </authorList>
    </citation>
    <scope>NUCLEOTIDE SEQUENCE [LARGE SCALE GENOMIC DNA]</scope>
    <source>
        <strain evidence="1 2">DT55</strain>
    </source>
</reference>
<dbReference type="InterPro" id="IPR055807">
    <property type="entry name" value="DUF7383"/>
</dbReference>
<dbReference type="SUPFAM" id="SSF49785">
    <property type="entry name" value="Galactose-binding domain-like"/>
    <property type="match status" value="1"/>
</dbReference>
<comment type="caution">
    <text evidence="1">The sequence shown here is derived from an EMBL/GenBank/DDBJ whole genome shotgun (WGS) entry which is preliminary data.</text>
</comment>